<evidence type="ECO:0000256" key="3">
    <source>
        <dbReference type="ARBA" id="ARBA00022729"/>
    </source>
</evidence>
<protein>
    <submittedName>
        <fullName evidence="7">Ribose ABC transporter substrate-binding protein</fullName>
    </submittedName>
    <submittedName>
        <fullName evidence="8">Sugar ABC transporter substrate-binding protein</fullName>
    </submittedName>
</protein>
<dbReference type="EMBL" id="QOHO01000006">
    <property type="protein sequence ID" value="RFZ80709.1"/>
    <property type="molecule type" value="Genomic_DNA"/>
</dbReference>
<dbReference type="Proteomes" id="UP000260680">
    <property type="component" value="Unassembled WGS sequence"/>
</dbReference>
<dbReference type="GO" id="GO:0030313">
    <property type="term" value="C:cell envelope"/>
    <property type="evidence" value="ECO:0007669"/>
    <property type="project" value="UniProtKB-SubCell"/>
</dbReference>
<evidence type="ECO:0000256" key="2">
    <source>
        <dbReference type="ARBA" id="ARBA00007639"/>
    </source>
</evidence>
<evidence type="ECO:0000256" key="1">
    <source>
        <dbReference type="ARBA" id="ARBA00004196"/>
    </source>
</evidence>
<dbReference type="Gene3D" id="3.40.50.2300">
    <property type="match status" value="2"/>
</dbReference>
<evidence type="ECO:0000313" key="10">
    <source>
        <dbReference type="Proteomes" id="UP001419084"/>
    </source>
</evidence>
<gene>
    <name evidence="7" type="primary">rbsB_1</name>
    <name evidence="8" type="ORF">DS742_01675</name>
    <name evidence="7" type="ORF">LAD12857_00210</name>
</gene>
<dbReference type="Pfam" id="PF13407">
    <property type="entry name" value="Peripla_BP_4"/>
    <property type="match status" value="1"/>
</dbReference>
<dbReference type="Proteomes" id="UP001419084">
    <property type="component" value="Unassembled WGS sequence"/>
</dbReference>
<evidence type="ECO:0000256" key="4">
    <source>
        <dbReference type="SAM" id="MobiDB-lite"/>
    </source>
</evidence>
<feature type="region of interest" description="Disordered" evidence="4">
    <location>
        <begin position="29"/>
        <end position="50"/>
    </location>
</feature>
<dbReference type="RefSeq" id="WP_117415308.1">
    <property type="nucleotide sequence ID" value="NZ_BRPJ01000001.1"/>
</dbReference>
<dbReference type="InterPro" id="IPR025997">
    <property type="entry name" value="SBP_2_dom"/>
</dbReference>
<dbReference type="PANTHER" id="PTHR46847">
    <property type="entry name" value="D-ALLOSE-BINDING PERIPLASMIC PROTEIN-RELATED"/>
    <property type="match status" value="1"/>
</dbReference>
<reference evidence="8 9" key="1">
    <citation type="submission" date="2018-07" db="EMBL/GenBank/DDBJ databases">
        <title>New species, Clostridium PI-S10-A1B.</title>
        <authorList>
            <person name="Krishna G."/>
            <person name="Summeta K."/>
            <person name="Shikha S."/>
            <person name="Prabhu P.B."/>
            <person name="Suresh K."/>
        </authorList>
    </citation>
    <scope>NUCLEOTIDE SEQUENCE [LARGE SCALE GENOMIC DNA]</scope>
    <source>
        <strain evidence="8 9">PI-S10-A1B</strain>
    </source>
</reference>
<evidence type="ECO:0000313" key="9">
    <source>
        <dbReference type="Proteomes" id="UP000260680"/>
    </source>
</evidence>
<evidence type="ECO:0000256" key="5">
    <source>
        <dbReference type="SAM" id="SignalP"/>
    </source>
</evidence>
<comment type="caution">
    <text evidence="8">The sequence shown here is derived from an EMBL/GenBank/DDBJ whole genome shotgun (WGS) entry which is preliminary data.</text>
</comment>
<organism evidence="8 9">
    <name type="scientific">Lacrimispora amygdalina</name>
    <dbReference type="NCBI Taxonomy" id="253257"/>
    <lineage>
        <taxon>Bacteria</taxon>
        <taxon>Bacillati</taxon>
        <taxon>Bacillota</taxon>
        <taxon>Clostridia</taxon>
        <taxon>Lachnospirales</taxon>
        <taxon>Lachnospiraceae</taxon>
        <taxon>Lacrimispora</taxon>
    </lineage>
</organism>
<comment type="subcellular location">
    <subcellularLocation>
        <location evidence="1">Cell envelope</location>
    </subcellularLocation>
</comment>
<dbReference type="GO" id="GO:0030246">
    <property type="term" value="F:carbohydrate binding"/>
    <property type="evidence" value="ECO:0007669"/>
    <property type="project" value="UniProtKB-ARBA"/>
</dbReference>
<feature type="domain" description="Periplasmic binding protein" evidence="6">
    <location>
        <begin position="60"/>
        <end position="319"/>
    </location>
</feature>
<evidence type="ECO:0000313" key="8">
    <source>
        <dbReference type="EMBL" id="RFZ80709.1"/>
    </source>
</evidence>
<dbReference type="AlphaFoldDB" id="A0A3E2NI83"/>
<accession>A0A3E2NI83</accession>
<dbReference type="SUPFAM" id="SSF53822">
    <property type="entry name" value="Periplasmic binding protein-like I"/>
    <property type="match status" value="1"/>
</dbReference>
<dbReference type="OrthoDB" id="9800520at2"/>
<dbReference type="PANTHER" id="PTHR46847:SF1">
    <property type="entry name" value="D-ALLOSE-BINDING PERIPLASMIC PROTEIN-RELATED"/>
    <property type="match status" value="1"/>
</dbReference>
<dbReference type="InterPro" id="IPR028082">
    <property type="entry name" value="Peripla_BP_I"/>
</dbReference>
<dbReference type="EMBL" id="BRPJ01000001">
    <property type="protein sequence ID" value="GLB28098.1"/>
    <property type="molecule type" value="Genomic_DNA"/>
</dbReference>
<dbReference type="CDD" id="cd01536">
    <property type="entry name" value="PBP1_ABC_sugar_binding-like"/>
    <property type="match status" value="1"/>
</dbReference>
<name>A0A3E2NI83_9FIRM</name>
<evidence type="ECO:0000259" key="6">
    <source>
        <dbReference type="Pfam" id="PF13407"/>
    </source>
</evidence>
<sequence length="350" mass="37525">MKKRALTVVLGIVMAMTVLTGCAKKGEANDVKTETKAETKTETETKAESKAEAKANNYTIGFVPMTLNNEYFIAMCNGAKEKAKELGVKLEVQAADSHASAADQLAIVENMITSGVNAICIVPSSSEGLETALKKCESAGILVFNIDTKLDDSVTSKVSMKIPFYGTDNKTGGIKAGEYVKQNFDKGIKTAILTGIETQQNSWDRHDGFVEGAGDTIKIVAEQSANWEVDQGYNAAQNIITANPDLQLFYCCNDSMAIGARRAVEEAGLQDQIKIIGFDGASEALNMVKSGKFFGTVAQDPVQMGKLGVENAVKALNGETVEQNIDTGSKLIFTDNVDAQLKYITPYIGK</sequence>
<keyword evidence="3 5" id="KW-0732">Signal</keyword>
<comment type="similarity">
    <text evidence="2">Belongs to the bacterial solute-binding protein 2 family.</text>
</comment>
<reference evidence="7 10" key="2">
    <citation type="journal article" date="2024" name="Int. J. Syst. Evol. Microbiol.">
        <title>Lacrimispora brassicae sp. nov. isolated from fermented cabbage, and proposal of Clostridium indicum Gundawar et al. 2019 and Clostridium methoxybenzovorans Mechichi et al. 1999 as heterotypic synonyms of Lacrimispora amygdalina (Parshina et al. 2003) Haas and Blanchard 2020 and Lacrimispora indolis (McClung and McCoy 1957) Haas and Blanchard 2020, respectively.</title>
        <authorList>
            <person name="Kobayashi H."/>
            <person name="Tanizawa Y."/>
            <person name="Sakamoto M."/>
            <person name="Ohkuma M."/>
            <person name="Tohno M."/>
        </authorList>
    </citation>
    <scope>NUCLEOTIDE SEQUENCE [LARGE SCALE GENOMIC DNA]</scope>
    <source>
        <strain evidence="7 10">DSM 12857</strain>
    </source>
</reference>
<dbReference type="PROSITE" id="PS51257">
    <property type="entry name" value="PROKAR_LIPOPROTEIN"/>
    <property type="match status" value="1"/>
</dbReference>
<evidence type="ECO:0000313" key="7">
    <source>
        <dbReference type="EMBL" id="GLB28098.1"/>
    </source>
</evidence>
<feature type="chain" id="PRO_5038576948" evidence="5">
    <location>
        <begin position="21"/>
        <end position="350"/>
    </location>
</feature>
<feature type="signal peptide" evidence="5">
    <location>
        <begin position="1"/>
        <end position="20"/>
    </location>
</feature>
<keyword evidence="10" id="KW-1185">Reference proteome</keyword>
<proteinExistence type="inferred from homology"/>